<dbReference type="KEGG" id="nre:BES08_26935"/>
<proteinExistence type="predicted"/>
<feature type="domain" description="HTH tetR-type" evidence="4">
    <location>
        <begin position="23"/>
        <end position="83"/>
    </location>
</feature>
<evidence type="ECO:0000313" key="6">
    <source>
        <dbReference type="Proteomes" id="UP000094626"/>
    </source>
</evidence>
<sequence>MVRTQHPKAEGSKLGRPTKDDADQLPHRIVETAKQLMLAQGFEATSLNQIAVAAGVTKRTIYLKLGDKDALLVEVIESLLTGARVTLEDPGPDVSPTERLITFGNSLVRLALRPEIMGLFRLLITDGWRFPHLAELAGTVRSKSSEAQLAEILRDEVARGRLRMDDIDRNARLATVMILFDPQRAALIGAPWPPEKCEDWVRSAVALLLNGAITPP</sequence>
<dbReference type="InterPro" id="IPR009057">
    <property type="entry name" value="Homeodomain-like_sf"/>
</dbReference>
<dbReference type="PRINTS" id="PR00455">
    <property type="entry name" value="HTHTETR"/>
</dbReference>
<organism evidence="5 6">
    <name type="scientific">Novosphingobium resinovorum</name>
    <dbReference type="NCBI Taxonomy" id="158500"/>
    <lineage>
        <taxon>Bacteria</taxon>
        <taxon>Pseudomonadati</taxon>
        <taxon>Pseudomonadota</taxon>
        <taxon>Alphaproteobacteria</taxon>
        <taxon>Sphingomonadales</taxon>
        <taxon>Sphingomonadaceae</taxon>
        <taxon>Novosphingobium</taxon>
    </lineage>
</organism>
<evidence type="ECO:0000313" key="5">
    <source>
        <dbReference type="EMBL" id="AOR80495.1"/>
    </source>
</evidence>
<name>A0A1D8AEJ5_9SPHN</name>
<keyword evidence="1 2" id="KW-0238">DNA-binding</keyword>
<dbReference type="GO" id="GO:0003700">
    <property type="term" value="F:DNA-binding transcription factor activity"/>
    <property type="evidence" value="ECO:0007669"/>
    <property type="project" value="TreeGrafter"/>
</dbReference>
<dbReference type="RefSeq" id="WP_069709882.1">
    <property type="nucleotide sequence ID" value="NZ_CP017077.1"/>
</dbReference>
<keyword evidence="6" id="KW-1185">Reference proteome</keyword>
<dbReference type="InterPro" id="IPR036271">
    <property type="entry name" value="Tet_transcr_reg_TetR-rel_C_sf"/>
</dbReference>
<dbReference type="SUPFAM" id="SSF48498">
    <property type="entry name" value="Tetracyclin repressor-like, C-terminal domain"/>
    <property type="match status" value="1"/>
</dbReference>
<reference evidence="6" key="1">
    <citation type="journal article" date="2017" name="J. Biotechnol.">
        <title>Complete genome sequence of Novosphingobium resinovorum SA1, a versatile xenobiotic-degrading bacterium capable of utilizing sulfanilic acid.</title>
        <authorList>
            <person name="Hegedus B."/>
            <person name="Kos P.B."/>
            <person name="Balint B."/>
            <person name="Maroti G."/>
            <person name="Gan H.M."/>
            <person name="Perei K."/>
            <person name="Rakhely G."/>
        </authorList>
    </citation>
    <scope>NUCLEOTIDE SEQUENCE [LARGE SCALE GENOMIC DNA]</scope>
    <source>
        <strain evidence="6">SA1</strain>
    </source>
</reference>
<dbReference type="SUPFAM" id="SSF46689">
    <property type="entry name" value="Homeodomain-like"/>
    <property type="match status" value="1"/>
</dbReference>
<dbReference type="InterPro" id="IPR050109">
    <property type="entry name" value="HTH-type_TetR-like_transc_reg"/>
</dbReference>
<dbReference type="Pfam" id="PF14246">
    <property type="entry name" value="TetR_C_7"/>
    <property type="match status" value="1"/>
</dbReference>
<dbReference type="InterPro" id="IPR039536">
    <property type="entry name" value="TetR_C_Proteobacteria"/>
</dbReference>
<dbReference type="Gene3D" id="1.10.357.10">
    <property type="entry name" value="Tetracycline Repressor, domain 2"/>
    <property type="match status" value="1"/>
</dbReference>
<dbReference type="Proteomes" id="UP000094626">
    <property type="component" value="Plasmid pSA2"/>
</dbReference>
<evidence type="ECO:0000256" key="1">
    <source>
        <dbReference type="ARBA" id="ARBA00023125"/>
    </source>
</evidence>
<dbReference type="Pfam" id="PF00440">
    <property type="entry name" value="TetR_N"/>
    <property type="match status" value="1"/>
</dbReference>
<evidence type="ECO:0000256" key="3">
    <source>
        <dbReference type="SAM" id="MobiDB-lite"/>
    </source>
</evidence>
<evidence type="ECO:0000259" key="4">
    <source>
        <dbReference type="PROSITE" id="PS50977"/>
    </source>
</evidence>
<geneLocation type="plasmid" evidence="5 6">
    <name>pSA2</name>
</geneLocation>
<dbReference type="PANTHER" id="PTHR30055">
    <property type="entry name" value="HTH-TYPE TRANSCRIPTIONAL REGULATOR RUTR"/>
    <property type="match status" value="1"/>
</dbReference>
<gene>
    <name evidence="5" type="ORF">BES08_26935</name>
</gene>
<dbReference type="GO" id="GO:0000976">
    <property type="term" value="F:transcription cis-regulatory region binding"/>
    <property type="evidence" value="ECO:0007669"/>
    <property type="project" value="TreeGrafter"/>
</dbReference>
<dbReference type="EMBL" id="CP017077">
    <property type="protein sequence ID" value="AOR80495.1"/>
    <property type="molecule type" value="Genomic_DNA"/>
</dbReference>
<evidence type="ECO:0000256" key="2">
    <source>
        <dbReference type="PROSITE-ProRule" id="PRU00335"/>
    </source>
</evidence>
<dbReference type="PANTHER" id="PTHR30055:SF146">
    <property type="entry name" value="HTH-TYPE TRANSCRIPTIONAL DUAL REGULATOR CECR"/>
    <property type="match status" value="1"/>
</dbReference>
<feature type="compositionally biased region" description="Basic and acidic residues" evidence="3">
    <location>
        <begin position="7"/>
        <end position="24"/>
    </location>
</feature>
<dbReference type="AlphaFoldDB" id="A0A1D8AEJ5"/>
<feature type="DNA-binding region" description="H-T-H motif" evidence="2">
    <location>
        <begin position="46"/>
        <end position="65"/>
    </location>
</feature>
<accession>A0A1D8AEJ5</accession>
<feature type="region of interest" description="Disordered" evidence="3">
    <location>
        <begin position="1"/>
        <end position="24"/>
    </location>
</feature>
<keyword evidence="5" id="KW-0614">Plasmid</keyword>
<dbReference type="PROSITE" id="PS50977">
    <property type="entry name" value="HTH_TETR_2"/>
    <property type="match status" value="1"/>
</dbReference>
<protein>
    <recommendedName>
        <fullName evidence="4">HTH tetR-type domain-containing protein</fullName>
    </recommendedName>
</protein>
<dbReference type="InterPro" id="IPR001647">
    <property type="entry name" value="HTH_TetR"/>
</dbReference>